<dbReference type="SMART" id="SM00138">
    <property type="entry name" value="MeTrc"/>
    <property type="match status" value="1"/>
</dbReference>
<dbReference type="SUPFAM" id="SSF53335">
    <property type="entry name" value="S-adenosyl-L-methionine-dependent methyltransferases"/>
    <property type="match status" value="1"/>
</dbReference>
<gene>
    <name evidence="10" type="ORF">HJG54_30475</name>
</gene>
<evidence type="ECO:0000259" key="9">
    <source>
        <dbReference type="PROSITE" id="PS50123"/>
    </source>
</evidence>
<dbReference type="EMBL" id="CP053587">
    <property type="protein sequence ID" value="WNZ27225.1"/>
    <property type="molecule type" value="Genomic_DNA"/>
</dbReference>
<dbReference type="InterPro" id="IPR022641">
    <property type="entry name" value="CheR_N"/>
</dbReference>
<dbReference type="GO" id="GO:0032259">
    <property type="term" value="P:methylation"/>
    <property type="evidence" value="ECO:0007669"/>
    <property type="project" value="UniProtKB-KW"/>
</dbReference>
<keyword evidence="4" id="KW-0808">Transferase</keyword>
<dbReference type="CDD" id="cd00130">
    <property type="entry name" value="PAS"/>
    <property type="match status" value="2"/>
</dbReference>
<feature type="domain" description="PAS" evidence="7">
    <location>
        <begin position="499"/>
        <end position="547"/>
    </location>
</feature>
<feature type="domain" description="PAC" evidence="8">
    <location>
        <begin position="366"/>
        <end position="421"/>
    </location>
</feature>
<evidence type="ECO:0000256" key="3">
    <source>
        <dbReference type="ARBA" id="ARBA00022603"/>
    </source>
</evidence>
<protein>
    <recommendedName>
        <fullName evidence="2">protein-glutamate O-methyltransferase</fullName>
        <ecNumber evidence="2">2.1.1.80</ecNumber>
    </recommendedName>
</protein>
<dbReference type="NCBIfam" id="TIGR00229">
    <property type="entry name" value="sensory_box"/>
    <property type="match status" value="2"/>
</dbReference>
<dbReference type="Gene3D" id="1.20.1480.30">
    <property type="entry name" value="Designed four-helix bundle protein"/>
    <property type="match status" value="1"/>
</dbReference>
<dbReference type="Gene3D" id="1.10.155.10">
    <property type="entry name" value="Chemotaxis receptor methyltransferase CheR, N-terminal domain"/>
    <property type="match status" value="1"/>
</dbReference>
<dbReference type="InterPro" id="IPR013767">
    <property type="entry name" value="PAS_fold"/>
</dbReference>
<dbReference type="PANTHER" id="PTHR24422">
    <property type="entry name" value="CHEMOTAXIS PROTEIN METHYLTRANSFERASE"/>
    <property type="match status" value="1"/>
</dbReference>
<dbReference type="PANTHER" id="PTHR24422:SF10">
    <property type="entry name" value="CHEMOTAXIS PROTEIN METHYLTRANSFERASE 2"/>
    <property type="match status" value="1"/>
</dbReference>
<dbReference type="GO" id="GO:0008983">
    <property type="term" value="F:protein-glutamate O-methyltransferase activity"/>
    <property type="evidence" value="ECO:0007669"/>
    <property type="project" value="UniProtKB-EC"/>
</dbReference>
<dbReference type="RefSeq" id="WP_316436870.1">
    <property type="nucleotide sequence ID" value="NZ_CP053587.1"/>
</dbReference>
<dbReference type="GO" id="GO:0006355">
    <property type="term" value="P:regulation of DNA-templated transcription"/>
    <property type="evidence" value="ECO:0007669"/>
    <property type="project" value="InterPro"/>
</dbReference>
<evidence type="ECO:0000256" key="5">
    <source>
        <dbReference type="ARBA" id="ARBA00022691"/>
    </source>
</evidence>
<dbReference type="SMART" id="SM00091">
    <property type="entry name" value="PAS"/>
    <property type="match status" value="2"/>
</dbReference>
<dbReference type="SUPFAM" id="SSF47757">
    <property type="entry name" value="Chemotaxis receptor methyltransferase CheR, N-terminal domain"/>
    <property type="match status" value="1"/>
</dbReference>
<dbReference type="Gene3D" id="3.30.450.20">
    <property type="entry name" value="PAS domain"/>
    <property type="match status" value="2"/>
</dbReference>
<dbReference type="PROSITE" id="PS50123">
    <property type="entry name" value="CHER"/>
    <property type="match status" value="1"/>
</dbReference>
<dbReference type="SUPFAM" id="SSF90257">
    <property type="entry name" value="Myosin rod fragments"/>
    <property type="match status" value="1"/>
</dbReference>
<dbReference type="InterPro" id="IPR022642">
    <property type="entry name" value="CheR_C"/>
</dbReference>
<sequence>MTDSLNTEFEALLDYIRRSRGFDFTGYKRSSLTRRVNKRMQTVDIQGYGNYLDYLEVHPEEFNHLFNTLLINVTAFFRDRPAWEHLSNEIMPRILQTKDSEELVRIWTAGCASGEEAYTIAIMLAELLGVEQFRERVKIYATDMDEEALNQARQATYLASELHGLTAEQIEQFFEQNEERYTFRKDLRRAVIFGRHDLIQDPPISKIDLLVCRNTLMYFNAETQSRILARFHFALRDGGFIFLGKAEMLLTHSNLFTPVQLRYRIFTKVAKPNLRDRLLLMAQTNSEEEINSLSNHVRLREAAFESGPSARVVIDANGSLSLLNDRARSLFGLTVQDLGRPLQDLEISYRPVELRSCIERAYNERVTINLRDIEWQSPQGEITYFDIQVVPLFDLVSTILGVSINFIDVTRYKRLQEELEHSNQELEMAYEELQSTNEELETTNEELQSSNEELETTNEELQSTNEELETMNEELQSTNEELQTVNDELQRRSEELNRSNAFLEAILTSLKGGVIVVNRNLHVQIWNHKAEDMWGLRPEEAVEQNFLNLDIGLPVEQLRQPIRDCLSGPVDGVSEVVLSAINRRGRNIQCRITCTPLIGEQQQIQGVILLMEEC</sequence>
<feature type="domain" description="CheR-type methyltransferase" evidence="9">
    <location>
        <begin position="1"/>
        <end position="272"/>
    </location>
</feature>
<dbReference type="InterPro" id="IPR000700">
    <property type="entry name" value="PAS-assoc_C"/>
</dbReference>
<dbReference type="InterPro" id="IPR029063">
    <property type="entry name" value="SAM-dependent_MTases_sf"/>
</dbReference>
<reference evidence="10" key="1">
    <citation type="submission" date="2020-05" db="EMBL/GenBank/DDBJ databases">
        <authorList>
            <person name="Zhu T."/>
            <person name="Keshari N."/>
            <person name="Lu X."/>
        </authorList>
    </citation>
    <scope>NUCLEOTIDE SEQUENCE</scope>
    <source>
        <strain evidence="10">NK1-12</strain>
    </source>
</reference>
<dbReference type="InterPro" id="IPR000014">
    <property type="entry name" value="PAS"/>
</dbReference>
<proteinExistence type="predicted"/>
<evidence type="ECO:0000256" key="4">
    <source>
        <dbReference type="ARBA" id="ARBA00022679"/>
    </source>
</evidence>
<dbReference type="InterPro" id="IPR036804">
    <property type="entry name" value="CheR_N_sf"/>
</dbReference>
<organism evidence="10">
    <name type="scientific">Leptolyngbya sp. NK1-12</name>
    <dbReference type="NCBI Taxonomy" id="2547451"/>
    <lineage>
        <taxon>Bacteria</taxon>
        <taxon>Bacillati</taxon>
        <taxon>Cyanobacteriota</taxon>
        <taxon>Cyanophyceae</taxon>
        <taxon>Leptolyngbyales</taxon>
        <taxon>Leptolyngbyaceae</taxon>
        <taxon>Leptolyngbya group</taxon>
        <taxon>Leptolyngbya</taxon>
    </lineage>
</organism>
<dbReference type="InterPro" id="IPR035965">
    <property type="entry name" value="PAS-like_dom_sf"/>
</dbReference>
<name>A0AA97AIZ3_9CYAN</name>
<dbReference type="PRINTS" id="PR00996">
    <property type="entry name" value="CHERMTFRASE"/>
</dbReference>
<dbReference type="Gene3D" id="3.40.50.150">
    <property type="entry name" value="Vaccinia Virus protein VP39"/>
    <property type="match status" value="1"/>
</dbReference>
<dbReference type="Pfam" id="PF01739">
    <property type="entry name" value="CheR"/>
    <property type="match status" value="1"/>
</dbReference>
<dbReference type="PROSITE" id="PS50112">
    <property type="entry name" value="PAS"/>
    <property type="match status" value="2"/>
</dbReference>
<dbReference type="InterPro" id="IPR000780">
    <property type="entry name" value="CheR_MeTrfase"/>
</dbReference>
<dbReference type="SUPFAM" id="SSF55785">
    <property type="entry name" value="PYP-like sensor domain (PAS domain)"/>
    <property type="match status" value="2"/>
</dbReference>
<dbReference type="EC" id="2.1.1.80" evidence="2"/>
<dbReference type="CDD" id="cd02440">
    <property type="entry name" value="AdoMet_MTases"/>
    <property type="match status" value="1"/>
</dbReference>
<dbReference type="InterPro" id="IPR050903">
    <property type="entry name" value="Bact_Chemotaxis_MeTrfase"/>
</dbReference>
<feature type="region of interest" description="Disordered" evidence="6">
    <location>
        <begin position="436"/>
        <end position="455"/>
    </location>
</feature>
<evidence type="ECO:0000256" key="1">
    <source>
        <dbReference type="ARBA" id="ARBA00001541"/>
    </source>
</evidence>
<evidence type="ECO:0000313" key="10">
    <source>
        <dbReference type="EMBL" id="WNZ27225.1"/>
    </source>
</evidence>
<dbReference type="AlphaFoldDB" id="A0AA97AIZ3"/>
<comment type="catalytic activity">
    <reaction evidence="1">
        <text>L-glutamyl-[protein] + S-adenosyl-L-methionine = [protein]-L-glutamate 5-O-methyl ester + S-adenosyl-L-homocysteine</text>
        <dbReference type="Rhea" id="RHEA:24452"/>
        <dbReference type="Rhea" id="RHEA-COMP:10208"/>
        <dbReference type="Rhea" id="RHEA-COMP:10311"/>
        <dbReference type="ChEBI" id="CHEBI:29973"/>
        <dbReference type="ChEBI" id="CHEBI:57856"/>
        <dbReference type="ChEBI" id="CHEBI:59789"/>
        <dbReference type="ChEBI" id="CHEBI:82795"/>
        <dbReference type="EC" id="2.1.1.80"/>
    </reaction>
</comment>
<evidence type="ECO:0000256" key="2">
    <source>
        <dbReference type="ARBA" id="ARBA00012534"/>
    </source>
</evidence>
<keyword evidence="5" id="KW-0949">S-adenosyl-L-methionine</keyword>
<dbReference type="Pfam" id="PF03705">
    <property type="entry name" value="CheR_N"/>
    <property type="match status" value="1"/>
</dbReference>
<evidence type="ECO:0000256" key="6">
    <source>
        <dbReference type="SAM" id="MobiDB-lite"/>
    </source>
</evidence>
<evidence type="ECO:0000259" key="7">
    <source>
        <dbReference type="PROSITE" id="PS50112"/>
    </source>
</evidence>
<dbReference type="Pfam" id="PF00989">
    <property type="entry name" value="PAS"/>
    <property type="match status" value="2"/>
</dbReference>
<keyword evidence="3" id="KW-0489">Methyltransferase</keyword>
<evidence type="ECO:0000259" key="8">
    <source>
        <dbReference type="PROSITE" id="PS50113"/>
    </source>
</evidence>
<dbReference type="PROSITE" id="PS50113">
    <property type="entry name" value="PAC"/>
    <property type="match status" value="1"/>
</dbReference>
<feature type="domain" description="PAS" evidence="7">
    <location>
        <begin position="303"/>
        <end position="338"/>
    </location>
</feature>
<accession>A0AA97AIZ3</accession>